<dbReference type="InterPro" id="IPR018690">
    <property type="entry name" value="DUF2187"/>
</dbReference>
<keyword evidence="2" id="KW-1185">Reference proteome</keyword>
<dbReference type="Pfam" id="PF09953">
    <property type="entry name" value="DUF2187"/>
    <property type="match status" value="1"/>
</dbReference>
<comment type="caution">
    <text evidence="1">The sequence shown here is derived from an EMBL/GenBank/DDBJ whole genome shotgun (WGS) entry which is preliminary data.</text>
</comment>
<name>A0A9X1ZW81_9BACI</name>
<sequence>MAFEKEEKINENAAVLNEKIIYDGLEMKVIAVYNNSVAAEFLEFPVKGREADFPYSRTAVNHKNYKRTHEILEGK</sequence>
<gene>
    <name evidence="1" type="ORF">MF646_05995</name>
</gene>
<evidence type="ECO:0000313" key="1">
    <source>
        <dbReference type="EMBL" id="MCL7746674.1"/>
    </source>
</evidence>
<reference evidence="1" key="1">
    <citation type="submission" date="2022-02" db="EMBL/GenBank/DDBJ databases">
        <title>Halalkalibacter sp. nov. isolated from Lonar Lake, India.</title>
        <authorList>
            <person name="Joshi A."/>
            <person name="Thite S."/>
            <person name="Lodha T."/>
        </authorList>
    </citation>
    <scope>NUCLEOTIDE SEQUENCE</scope>
    <source>
        <strain evidence="1">MEB205</strain>
    </source>
</reference>
<evidence type="ECO:0000313" key="2">
    <source>
        <dbReference type="Proteomes" id="UP001139150"/>
    </source>
</evidence>
<accession>A0A9X1ZW81</accession>
<organism evidence="1 2">
    <name type="scientific">Halalkalibacter alkaliphilus</name>
    <dbReference type="NCBI Taxonomy" id="2917993"/>
    <lineage>
        <taxon>Bacteria</taxon>
        <taxon>Bacillati</taxon>
        <taxon>Bacillota</taxon>
        <taxon>Bacilli</taxon>
        <taxon>Bacillales</taxon>
        <taxon>Bacillaceae</taxon>
        <taxon>Halalkalibacter</taxon>
    </lineage>
</organism>
<protein>
    <submittedName>
        <fullName evidence="1">YkvS family protein</fullName>
    </submittedName>
</protein>
<dbReference type="RefSeq" id="WP_250095593.1">
    <property type="nucleotide sequence ID" value="NZ_JAKRYL010000005.1"/>
</dbReference>
<dbReference type="AlphaFoldDB" id="A0A9X1ZW81"/>
<dbReference type="Proteomes" id="UP001139150">
    <property type="component" value="Unassembled WGS sequence"/>
</dbReference>
<dbReference type="EMBL" id="JAKRYL010000005">
    <property type="protein sequence ID" value="MCL7746674.1"/>
    <property type="molecule type" value="Genomic_DNA"/>
</dbReference>
<proteinExistence type="predicted"/>